<evidence type="ECO:0000256" key="6">
    <source>
        <dbReference type="ARBA" id="ARBA00023136"/>
    </source>
</evidence>
<dbReference type="Proteomes" id="UP000319160">
    <property type="component" value="Unassembled WGS sequence"/>
</dbReference>
<gene>
    <name evidence="10" type="ORF">FHL15_005920</name>
</gene>
<evidence type="ECO:0000256" key="2">
    <source>
        <dbReference type="ARBA" id="ARBA00010992"/>
    </source>
</evidence>
<dbReference type="GO" id="GO:0016020">
    <property type="term" value="C:membrane"/>
    <property type="evidence" value="ECO:0007669"/>
    <property type="project" value="UniProtKB-SubCell"/>
</dbReference>
<evidence type="ECO:0000256" key="7">
    <source>
        <dbReference type="RuleBase" id="RU003346"/>
    </source>
</evidence>
<feature type="transmembrane region" description="Helical" evidence="8">
    <location>
        <begin position="436"/>
        <end position="454"/>
    </location>
</feature>
<evidence type="ECO:0000259" key="9">
    <source>
        <dbReference type="PROSITE" id="PS50850"/>
    </source>
</evidence>
<dbReference type="PROSITE" id="PS50850">
    <property type="entry name" value="MFS"/>
    <property type="match status" value="1"/>
</dbReference>
<dbReference type="PANTHER" id="PTHR48022">
    <property type="entry name" value="PLASTIDIC GLUCOSE TRANSPORTER 4"/>
    <property type="match status" value="1"/>
</dbReference>
<feature type="transmembrane region" description="Helical" evidence="8">
    <location>
        <begin position="115"/>
        <end position="136"/>
    </location>
</feature>
<feature type="transmembrane region" description="Helical" evidence="8">
    <location>
        <begin position="342"/>
        <end position="362"/>
    </location>
</feature>
<dbReference type="SUPFAM" id="SSF103473">
    <property type="entry name" value="MFS general substrate transporter"/>
    <property type="match status" value="1"/>
</dbReference>
<dbReference type="InterPro" id="IPR003663">
    <property type="entry name" value="Sugar/inositol_transpt"/>
</dbReference>
<name>A0A553HYM7_9PEZI</name>
<feature type="transmembrane region" description="Helical" evidence="8">
    <location>
        <begin position="368"/>
        <end position="393"/>
    </location>
</feature>
<feature type="transmembrane region" description="Helical" evidence="8">
    <location>
        <begin position="313"/>
        <end position="335"/>
    </location>
</feature>
<dbReference type="PANTHER" id="PTHR48022:SF28">
    <property type="entry name" value="MAJOR FACILITATOR SUPERFAMILY (MFS) PROFILE DOMAIN-CONTAINING PROTEIN-RELATED"/>
    <property type="match status" value="1"/>
</dbReference>
<evidence type="ECO:0000256" key="3">
    <source>
        <dbReference type="ARBA" id="ARBA00022448"/>
    </source>
</evidence>
<dbReference type="FunFam" id="1.20.1250.20:FF:000061">
    <property type="entry name" value="MFS sugar transporter"/>
    <property type="match status" value="1"/>
</dbReference>
<dbReference type="GO" id="GO:0005351">
    <property type="term" value="F:carbohydrate:proton symporter activity"/>
    <property type="evidence" value="ECO:0007669"/>
    <property type="project" value="TreeGrafter"/>
</dbReference>
<evidence type="ECO:0000256" key="1">
    <source>
        <dbReference type="ARBA" id="ARBA00004141"/>
    </source>
</evidence>
<feature type="transmembrane region" description="Helical" evidence="8">
    <location>
        <begin position="181"/>
        <end position="200"/>
    </location>
</feature>
<keyword evidence="6 8" id="KW-0472">Membrane</keyword>
<dbReference type="InterPro" id="IPR050360">
    <property type="entry name" value="MFS_Sugar_Transporters"/>
</dbReference>
<feature type="transmembrane region" description="Helical" evidence="8">
    <location>
        <begin position="89"/>
        <end position="109"/>
    </location>
</feature>
<keyword evidence="3 7" id="KW-0813">Transport</keyword>
<dbReference type="InterPro" id="IPR005828">
    <property type="entry name" value="MFS_sugar_transport-like"/>
</dbReference>
<proteinExistence type="inferred from homology"/>
<feature type="transmembrane region" description="Helical" evidence="8">
    <location>
        <begin position="148"/>
        <end position="166"/>
    </location>
</feature>
<feature type="transmembrane region" description="Helical" evidence="8">
    <location>
        <begin position="65"/>
        <end position="82"/>
    </location>
</feature>
<comment type="caution">
    <text evidence="10">The sequence shown here is derived from an EMBL/GenBank/DDBJ whole genome shotgun (WGS) entry which is preliminary data.</text>
</comment>
<dbReference type="InterPro" id="IPR020846">
    <property type="entry name" value="MFS_dom"/>
</dbReference>
<dbReference type="NCBIfam" id="TIGR00879">
    <property type="entry name" value="SP"/>
    <property type="match status" value="1"/>
</dbReference>
<evidence type="ECO:0000256" key="8">
    <source>
        <dbReference type="SAM" id="Phobius"/>
    </source>
</evidence>
<feature type="domain" description="Major facilitator superfamily (MFS) profile" evidence="9">
    <location>
        <begin position="13"/>
        <end position="458"/>
    </location>
</feature>
<dbReference type="OrthoDB" id="6133115at2759"/>
<keyword evidence="11" id="KW-1185">Reference proteome</keyword>
<evidence type="ECO:0000313" key="10">
    <source>
        <dbReference type="EMBL" id="TRX93052.1"/>
    </source>
</evidence>
<feature type="transmembrane region" description="Helical" evidence="8">
    <location>
        <begin position="405"/>
        <end position="424"/>
    </location>
</feature>
<comment type="subcellular location">
    <subcellularLocation>
        <location evidence="1">Membrane</location>
        <topology evidence="1">Multi-pass membrane protein</topology>
    </subcellularLocation>
</comment>
<dbReference type="Pfam" id="PF00083">
    <property type="entry name" value="Sugar_tr"/>
    <property type="match status" value="1"/>
</dbReference>
<dbReference type="InterPro" id="IPR036259">
    <property type="entry name" value="MFS_trans_sf"/>
</dbReference>
<dbReference type="AlphaFoldDB" id="A0A553HYM7"/>
<organism evidence="10 11">
    <name type="scientific">Xylaria flabelliformis</name>
    <dbReference type="NCBI Taxonomy" id="2512241"/>
    <lineage>
        <taxon>Eukaryota</taxon>
        <taxon>Fungi</taxon>
        <taxon>Dikarya</taxon>
        <taxon>Ascomycota</taxon>
        <taxon>Pezizomycotina</taxon>
        <taxon>Sordariomycetes</taxon>
        <taxon>Xylariomycetidae</taxon>
        <taxon>Xylariales</taxon>
        <taxon>Xylariaceae</taxon>
        <taxon>Xylaria</taxon>
    </lineage>
</organism>
<evidence type="ECO:0000256" key="5">
    <source>
        <dbReference type="ARBA" id="ARBA00022989"/>
    </source>
</evidence>
<reference evidence="11" key="1">
    <citation type="submission" date="2019-06" db="EMBL/GenBank/DDBJ databases">
        <title>Draft genome sequence of the griseofulvin-producing fungus Xylaria cubensis strain G536.</title>
        <authorList>
            <person name="Mead M.E."/>
            <person name="Raja H.A."/>
            <person name="Steenwyk J.L."/>
            <person name="Knowles S.L."/>
            <person name="Oberlies N.H."/>
            <person name="Rokas A."/>
        </authorList>
    </citation>
    <scope>NUCLEOTIDE SEQUENCE [LARGE SCALE GENOMIC DNA]</scope>
    <source>
        <strain evidence="11">G536</strain>
    </source>
</reference>
<dbReference type="PRINTS" id="PR00171">
    <property type="entry name" value="SUGRTRNSPORT"/>
</dbReference>
<keyword evidence="5 8" id="KW-1133">Transmembrane helix</keyword>
<comment type="similarity">
    <text evidence="2 7">Belongs to the major facilitator superfamily. Sugar transporter (TC 2.A.1.1) family.</text>
</comment>
<sequence>MTILIGKPLQWAITATAGAGFLLFGYDQGVMSGLLTGAAFTAQFPEIDTSEGARGSSSLQGTVVAIYEIGCFFGAIACFLFGEKLGRRWSIMIGCIVLAIGGALQASAYSIPHLIVGRIIAGIGNGMNTSTIPVWHSELMKADVRGKGLCIELAINIFGVMTAYWIDYGLSFVASEAQFRFPLALQILFALIAFGGVLVLPESPRWLLAHDREEDARHIIWAVHSNARMLDVGDEILDKEIADIQHAITKEREAAGHGSFRSLLTNGPQRFLHRTLLGIGGQFMQQLSGINLITYYAPVIFEQSVGLSHDLSLLLAGFNGVAYFFSSLVPIWIIDKLGRRKLMIFAAAGQSVCMAILAGTVSNGSKPAGLVAVVALFLFNFFFAVGLLAIPWLPEYAPLAIRTRSSALATASNWIFTFLVVEITPVSISNIKWRTYIYFAVFNALFLPLIYFFYPETRSLSLEQIDKLFEGEKVKLHWTPDLVAVEGGTQCSSFSKRQSQNGQERIDLYMKYIMKTKTSLPDLENPSLRDLFPSKSYD</sequence>
<protein>
    <recommendedName>
        <fullName evidence="9">Major facilitator superfamily (MFS) profile domain-containing protein</fullName>
    </recommendedName>
</protein>
<accession>A0A553HYM7</accession>
<evidence type="ECO:0000256" key="4">
    <source>
        <dbReference type="ARBA" id="ARBA00022692"/>
    </source>
</evidence>
<keyword evidence="4 8" id="KW-0812">Transmembrane</keyword>
<evidence type="ECO:0000313" key="11">
    <source>
        <dbReference type="Proteomes" id="UP000319160"/>
    </source>
</evidence>
<dbReference type="EMBL" id="VFLP01000031">
    <property type="protein sequence ID" value="TRX93052.1"/>
    <property type="molecule type" value="Genomic_DNA"/>
</dbReference>
<dbReference type="Gene3D" id="1.20.1250.20">
    <property type="entry name" value="MFS general substrate transporter like domains"/>
    <property type="match status" value="1"/>
</dbReference>